<organism evidence="1 2">
    <name type="scientific">Sutcliffiella horikoshii</name>
    <dbReference type="NCBI Taxonomy" id="79883"/>
    <lineage>
        <taxon>Bacteria</taxon>
        <taxon>Bacillati</taxon>
        <taxon>Bacillota</taxon>
        <taxon>Bacilli</taxon>
        <taxon>Bacillales</taxon>
        <taxon>Bacillaceae</taxon>
        <taxon>Sutcliffiella</taxon>
    </lineage>
</organism>
<accession>A0A5D4THR6</accession>
<dbReference type="Proteomes" id="UP000324517">
    <property type="component" value="Unassembled WGS sequence"/>
</dbReference>
<gene>
    <name evidence="1" type="ORF">FZC75_04600</name>
</gene>
<evidence type="ECO:0000313" key="2">
    <source>
        <dbReference type="Proteomes" id="UP000324517"/>
    </source>
</evidence>
<dbReference type="OrthoDB" id="1675670at2"/>
<proteinExistence type="predicted"/>
<evidence type="ECO:0000313" key="1">
    <source>
        <dbReference type="EMBL" id="TYS73616.1"/>
    </source>
</evidence>
<sequence>MENSHNHIRLTSAEIGHLWSSYLFETSVHHMFRYFLVHVDDPDVARFLEQCLNTSKRHVHRYMDIFKKEQFPVPGGITSEDINTKAPRLFSDVFYLHYIDGMAKFALNGFALAVAEVSRKDVREVFHLHIDALQKITEMGKRLLLEKGLYSRPPYITTPEQVDFVENGHFFAGFTLDKRPLTVFEMNQLFQNVRSNSLGKALLKGFMQVTDDRKLCAYFEKGKSLANKYVTMFSTILLKEDCNVPSTYASEVLDSSISPFSNRFMLNHVTHLIAYGTANYGLSMALSPRKDLALMYLKVIGEVMTFAGDGAKLLIKHGWMEQPPTKSDPKNCKD</sequence>
<dbReference type="InterPro" id="IPR021617">
    <property type="entry name" value="DUF3231"/>
</dbReference>
<dbReference type="AlphaFoldDB" id="A0A5D4THR6"/>
<dbReference type="Gene3D" id="1.20.1260.10">
    <property type="match status" value="2"/>
</dbReference>
<dbReference type="InterPro" id="IPR012347">
    <property type="entry name" value="Ferritin-like"/>
</dbReference>
<name>A0A5D4THR6_9BACI</name>
<protein>
    <submittedName>
        <fullName evidence="1">DUF3231 family protein</fullName>
    </submittedName>
</protein>
<dbReference type="EMBL" id="VTET01000002">
    <property type="protein sequence ID" value="TYS73616.1"/>
    <property type="molecule type" value="Genomic_DNA"/>
</dbReference>
<dbReference type="Pfam" id="PF11553">
    <property type="entry name" value="DUF3231"/>
    <property type="match status" value="2"/>
</dbReference>
<reference evidence="1 2" key="1">
    <citation type="submission" date="2019-08" db="EMBL/GenBank/DDBJ databases">
        <title>Bacillus genomes from the desert of Cuatro Cienegas, Coahuila.</title>
        <authorList>
            <person name="Olmedo-Alvarez G."/>
        </authorList>
    </citation>
    <scope>NUCLEOTIDE SEQUENCE [LARGE SCALE GENOMIC DNA]</scope>
    <source>
        <strain evidence="1 2">CH98b_3T</strain>
    </source>
</reference>
<comment type="caution">
    <text evidence="1">The sequence shown here is derived from an EMBL/GenBank/DDBJ whole genome shotgun (WGS) entry which is preliminary data.</text>
</comment>
<dbReference type="RefSeq" id="WP_148978585.1">
    <property type="nucleotide sequence ID" value="NZ_JBNILM010000003.1"/>
</dbReference>